<evidence type="ECO:0000256" key="1">
    <source>
        <dbReference type="HAMAP-Rule" id="MF_00707"/>
    </source>
</evidence>
<dbReference type="Proteomes" id="UP000294865">
    <property type="component" value="Unassembled WGS sequence"/>
</dbReference>
<protein>
    <recommendedName>
        <fullName evidence="1">UPF0735 ACT domain-containing protein ETI04_03060</fullName>
    </recommendedName>
</protein>
<dbReference type="OrthoDB" id="9788773at2"/>
<accession>A0A4R6C7I5</accession>
<dbReference type="Gene3D" id="3.30.70.260">
    <property type="match status" value="1"/>
</dbReference>
<feature type="domain" description="ACT" evidence="2">
    <location>
        <begin position="74"/>
        <end position="149"/>
    </location>
</feature>
<dbReference type="InterPro" id="IPR008310">
    <property type="entry name" value="UPF0735_ACT_dom-cont"/>
</dbReference>
<evidence type="ECO:0000259" key="2">
    <source>
        <dbReference type="PROSITE" id="PS51671"/>
    </source>
</evidence>
<organism evidence="3 4">
    <name type="scientific">Macrococcoides canis</name>
    <dbReference type="NCBI Taxonomy" id="1855823"/>
    <lineage>
        <taxon>Bacteria</taxon>
        <taxon>Bacillati</taxon>
        <taxon>Bacillota</taxon>
        <taxon>Bacilli</taxon>
        <taxon>Bacillales</taxon>
        <taxon>Staphylococcaceae</taxon>
        <taxon>Macrococcoides</taxon>
    </lineage>
</organism>
<sequence>MYIMTTQKKFYLIREDVLPESVKKTLLIKDLLDKNPKLSIFDAVKQHDLSRSAYYKYKDTIFPVDEKTREKNLTIMVQVDDKVGLLSKILSFIALQNGSVLTIHQTIPIKEKTTITISLNATNIDMTINELIEAIGSIEYVNDVKLLGMSL</sequence>
<proteinExistence type="inferred from homology"/>
<dbReference type="AlphaFoldDB" id="A0A4R6C7I5"/>
<dbReference type="NCBIfam" id="NF003361">
    <property type="entry name" value="PRK04435.1"/>
    <property type="match status" value="1"/>
</dbReference>
<evidence type="ECO:0000313" key="3">
    <source>
        <dbReference type="EMBL" id="TDM18483.1"/>
    </source>
</evidence>
<reference evidence="3 4" key="1">
    <citation type="submission" date="2019-01" db="EMBL/GenBank/DDBJ databases">
        <title>Draft genome sequences of Macrococcus caseolyticus, Macrococcus canis, Macrococcus bohemicus and Macrococcus goetzii.</title>
        <authorList>
            <person name="Mazhar S."/>
            <person name="Altermann E."/>
            <person name="Hill C."/>
            <person name="Mcauliffe O."/>
        </authorList>
    </citation>
    <scope>NUCLEOTIDE SEQUENCE [LARGE SCALE GENOMIC DNA]</scope>
    <source>
        <strain evidence="3 4">DPC7162</strain>
    </source>
</reference>
<dbReference type="InterPro" id="IPR002912">
    <property type="entry name" value="ACT_dom"/>
</dbReference>
<evidence type="ECO:0000313" key="4">
    <source>
        <dbReference type="Proteomes" id="UP000294865"/>
    </source>
</evidence>
<name>A0A4R6C7I5_9STAP</name>
<comment type="caution">
    <text evidence="3">The sequence shown here is derived from an EMBL/GenBank/DDBJ whole genome shotgun (WGS) entry which is preliminary data.</text>
</comment>
<dbReference type="PIRSF" id="PIRSF025624">
    <property type="entry name" value="ACT_PheB"/>
    <property type="match status" value="1"/>
</dbReference>
<comment type="similarity">
    <text evidence="1">Belongs to the UPF0735 family.</text>
</comment>
<dbReference type="PROSITE" id="PS51671">
    <property type="entry name" value="ACT"/>
    <property type="match status" value="1"/>
</dbReference>
<dbReference type="SUPFAM" id="SSF55021">
    <property type="entry name" value="ACT-like"/>
    <property type="match status" value="1"/>
</dbReference>
<dbReference type="InterPro" id="IPR045865">
    <property type="entry name" value="ACT-like_dom_sf"/>
</dbReference>
<dbReference type="HAMAP" id="MF_00707">
    <property type="entry name" value="UPF0735"/>
    <property type="match status" value="1"/>
</dbReference>
<gene>
    <name evidence="3" type="ORF">ETI04_03060</name>
</gene>
<dbReference type="EMBL" id="SDQG01000001">
    <property type="protein sequence ID" value="TDM18483.1"/>
    <property type="molecule type" value="Genomic_DNA"/>
</dbReference>